<evidence type="ECO:0000256" key="8">
    <source>
        <dbReference type="ARBA" id="ARBA00023170"/>
    </source>
</evidence>
<dbReference type="Gene3D" id="3.40.190.10">
    <property type="entry name" value="Periplasmic binding protein-like II"/>
    <property type="match status" value="1"/>
</dbReference>
<keyword evidence="4" id="KW-0812">Transmembrane</keyword>
<evidence type="ECO:0000256" key="2">
    <source>
        <dbReference type="ARBA" id="ARBA00022448"/>
    </source>
</evidence>
<keyword evidence="8" id="KW-0675">Receptor</keyword>
<dbReference type="SMART" id="SM00918">
    <property type="entry name" value="Lig_chan-Glu_bd"/>
    <property type="match status" value="1"/>
</dbReference>
<keyword evidence="14" id="KW-1185">Reference proteome</keyword>
<evidence type="ECO:0000256" key="11">
    <source>
        <dbReference type="ARBA" id="ARBA00023303"/>
    </source>
</evidence>
<dbReference type="GO" id="GO:0005886">
    <property type="term" value="C:plasma membrane"/>
    <property type="evidence" value="ECO:0007669"/>
    <property type="project" value="UniProtKB-SubCell"/>
</dbReference>
<dbReference type="InterPro" id="IPR052192">
    <property type="entry name" value="Insect_Ionotropic_Sensory_Rcpt"/>
</dbReference>
<sequence>MKFPKFVRVTTTLTASSLVEETENGTIVTGIDIKLLNLLAENLRFQYTIILPRDDGRWGIQDEYGHWSGVTGMLERGEADICPLYSPAIEERIPVLDYSAPYYTLEKTFATDFPQPLPRYSVLLLPYQADVWIALLMTILLVPGVLQQLLFGKHSGIKFFINLIKCKKISPETKKSLKHRFLHGSWLVFETIVRFVYTSVVLSFLAVQPIPRGIKTIPELAKAVDRGDFRFYVPSGSLNAVFLMQSELEDFRKIGYAIQQNNWFEVLDYKDERIGESKAIEGARAIFHVMYGKPPHSTVSIAEDSFGIWSATLMLRKGFCCKEALDTVILRINNGGLYQKIIDDAAFRQQMKLFSRKHLREGVKKLGLEELPVNFASPYLISKSCVKKAFYVKYCSDGNTRLLDGNHVISDR</sequence>
<keyword evidence="6" id="KW-0406">Ion transport</keyword>
<dbReference type="PANTHER" id="PTHR42643:SF24">
    <property type="entry name" value="IONOTROPIC RECEPTOR 60A"/>
    <property type="match status" value="1"/>
</dbReference>
<dbReference type="EMBL" id="BMAW01065320">
    <property type="protein sequence ID" value="GFT49901.1"/>
    <property type="molecule type" value="Genomic_DNA"/>
</dbReference>
<evidence type="ECO:0000256" key="1">
    <source>
        <dbReference type="ARBA" id="ARBA00004651"/>
    </source>
</evidence>
<evidence type="ECO:0000313" key="14">
    <source>
        <dbReference type="Proteomes" id="UP000887013"/>
    </source>
</evidence>
<keyword evidence="9" id="KW-0325">Glycoprotein</keyword>
<proteinExistence type="predicted"/>
<dbReference type="InterPro" id="IPR019594">
    <property type="entry name" value="Glu/Gly-bd"/>
</dbReference>
<keyword evidence="11" id="KW-0407">Ion channel</keyword>
<protein>
    <submittedName>
        <fullName evidence="13">Lig_chan-Glu_bd domain-containing protein</fullName>
    </submittedName>
</protein>
<evidence type="ECO:0000256" key="9">
    <source>
        <dbReference type="ARBA" id="ARBA00023180"/>
    </source>
</evidence>
<evidence type="ECO:0000259" key="12">
    <source>
        <dbReference type="SMART" id="SM00918"/>
    </source>
</evidence>
<dbReference type="PANTHER" id="PTHR42643">
    <property type="entry name" value="IONOTROPIC RECEPTOR 20A-RELATED"/>
    <property type="match status" value="1"/>
</dbReference>
<dbReference type="AlphaFoldDB" id="A0A8X6P7A1"/>
<dbReference type="Pfam" id="PF10613">
    <property type="entry name" value="Lig_chan-Glu_bd"/>
    <property type="match status" value="1"/>
</dbReference>
<dbReference type="OrthoDB" id="6410470at2759"/>
<evidence type="ECO:0000256" key="4">
    <source>
        <dbReference type="ARBA" id="ARBA00022692"/>
    </source>
</evidence>
<dbReference type="GO" id="GO:0015276">
    <property type="term" value="F:ligand-gated monoatomic ion channel activity"/>
    <property type="evidence" value="ECO:0007669"/>
    <property type="project" value="InterPro"/>
</dbReference>
<name>A0A8X6P7A1_NEPPI</name>
<evidence type="ECO:0000256" key="3">
    <source>
        <dbReference type="ARBA" id="ARBA00022475"/>
    </source>
</evidence>
<keyword evidence="3" id="KW-1003">Cell membrane</keyword>
<evidence type="ECO:0000256" key="6">
    <source>
        <dbReference type="ARBA" id="ARBA00023065"/>
    </source>
</evidence>
<evidence type="ECO:0000256" key="7">
    <source>
        <dbReference type="ARBA" id="ARBA00023136"/>
    </source>
</evidence>
<comment type="subcellular location">
    <subcellularLocation>
        <location evidence="1">Cell membrane</location>
        <topology evidence="1">Multi-pass membrane protein</topology>
    </subcellularLocation>
</comment>
<keyword evidence="5" id="KW-1133">Transmembrane helix</keyword>
<evidence type="ECO:0000256" key="10">
    <source>
        <dbReference type="ARBA" id="ARBA00023286"/>
    </source>
</evidence>
<accession>A0A8X6P7A1</accession>
<keyword evidence="10" id="KW-1071">Ligand-gated ion channel</keyword>
<organism evidence="13 14">
    <name type="scientific">Nephila pilipes</name>
    <name type="common">Giant wood spider</name>
    <name type="synonym">Nephila maculata</name>
    <dbReference type="NCBI Taxonomy" id="299642"/>
    <lineage>
        <taxon>Eukaryota</taxon>
        <taxon>Metazoa</taxon>
        <taxon>Ecdysozoa</taxon>
        <taxon>Arthropoda</taxon>
        <taxon>Chelicerata</taxon>
        <taxon>Arachnida</taxon>
        <taxon>Araneae</taxon>
        <taxon>Araneomorphae</taxon>
        <taxon>Entelegynae</taxon>
        <taxon>Araneoidea</taxon>
        <taxon>Nephilidae</taxon>
        <taxon>Nephila</taxon>
    </lineage>
</organism>
<comment type="caution">
    <text evidence="13">The sequence shown here is derived from an EMBL/GenBank/DDBJ whole genome shotgun (WGS) entry which is preliminary data.</text>
</comment>
<keyword evidence="2" id="KW-0813">Transport</keyword>
<evidence type="ECO:0000256" key="5">
    <source>
        <dbReference type="ARBA" id="ARBA00022989"/>
    </source>
</evidence>
<evidence type="ECO:0000313" key="13">
    <source>
        <dbReference type="EMBL" id="GFT49901.1"/>
    </source>
</evidence>
<keyword evidence="7" id="KW-0472">Membrane</keyword>
<reference evidence="13" key="1">
    <citation type="submission" date="2020-08" db="EMBL/GenBank/DDBJ databases">
        <title>Multicomponent nature underlies the extraordinary mechanical properties of spider dragline silk.</title>
        <authorList>
            <person name="Kono N."/>
            <person name="Nakamura H."/>
            <person name="Mori M."/>
            <person name="Yoshida Y."/>
            <person name="Ohtoshi R."/>
            <person name="Malay A.D."/>
            <person name="Moran D.A.P."/>
            <person name="Tomita M."/>
            <person name="Numata K."/>
            <person name="Arakawa K."/>
        </authorList>
    </citation>
    <scope>NUCLEOTIDE SEQUENCE</scope>
</reference>
<gene>
    <name evidence="13" type="primary">AVEN_197776_1</name>
    <name evidence="13" type="ORF">NPIL_241251</name>
</gene>
<dbReference type="Proteomes" id="UP000887013">
    <property type="component" value="Unassembled WGS sequence"/>
</dbReference>
<dbReference type="SUPFAM" id="SSF53850">
    <property type="entry name" value="Periplasmic binding protein-like II"/>
    <property type="match status" value="1"/>
</dbReference>
<feature type="domain" description="Ionotropic glutamate receptor L-glutamate and glycine-binding" evidence="12">
    <location>
        <begin position="15"/>
        <end position="76"/>
    </location>
</feature>